<dbReference type="HOGENOM" id="CLU_100915_0_0_0"/>
<dbReference type="AlphaFoldDB" id="F0RJ38"/>
<dbReference type="OrthoDB" id="65070at2"/>
<keyword evidence="4" id="KW-1185">Reference proteome</keyword>
<dbReference type="Proteomes" id="UP000007718">
    <property type="component" value="Chromosome"/>
</dbReference>
<dbReference type="eggNOG" id="COG0456">
    <property type="taxonomic scope" value="Bacteria"/>
</dbReference>
<accession>F0RJ38</accession>
<sequence>MTRSPVTVRRVTDPADPALDAFARIQQSSYYAPDMLIPPQMFPDLVAGRRPERQDRLLVAEDESGAVLGGTLYHLLPGAGFNSFMGVSAAARGRGVGRALQEASLHDAGEHGRAGIFADSVHASRQSPAEQAAETRAGTDAGQRRRVLHSLGLRTVDLAYWQPVGGPDGGPVKDLDLLYAPPKPDQQTVALDLVIDVLGAYWHGWLGEERTASELAGLRERAGGNELALLPATETPQYWR</sequence>
<feature type="domain" description="N-acetyltransferase" evidence="2">
    <location>
        <begin position="6"/>
        <end position="163"/>
    </location>
</feature>
<dbReference type="SUPFAM" id="SSF55729">
    <property type="entry name" value="Acyl-CoA N-acyltransferases (Nat)"/>
    <property type="match status" value="1"/>
</dbReference>
<evidence type="ECO:0000259" key="2">
    <source>
        <dbReference type="PROSITE" id="PS51186"/>
    </source>
</evidence>
<dbReference type="CDD" id="cd04301">
    <property type="entry name" value="NAT_SF"/>
    <property type="match status" value="1"/>
</dbReference>
<evidence type="ECO:0000313" key="4">
    <source>
        <dbReference type="Proteomes" id="UP000007718"/>
    </source>
</evidence>
<organism evidence="3 4">
    <name type="scientific">Deinococcus proteolyticus (strain ATCC 35074 / DSM 20540 / JCM 6276 / NBRC 101906 / NCIMB 13154 / VKM Ac-1939 / CCM 2703 / MRP)</name>
    <dbReference type="NCBI Taxonomy" id="693977"/>
    <lineage>
        <taxon>Bacteria</taxon>
        <taxon>Thermotogati</taxon>
        <taxon>Deinococcota</taxon>
        <taxon>Deinococci</taxon>
        <taxon>Deinococcales</taxon>
        <taxon>Deinococcaceae</taxon>
        <taxon>Deinococcus</taxon>
    </lineage>
</organism>
<evidence type="ECO:0000256" key="1">
    <source>
        <dbReference type="SAM" id="MobiDB-lite"/>
    </source>
</evidence>
<dbReference type="InterPro" id="IPR016181">
    <property type="entry name" value="Acyl_CoA_acyltransferase"/>
</dbReference>
<proteinExistence type="predicted"/>
<dbReference type="STRING" id="693977.Deipr_0273"/>
<dbReference type="Pfam" id="PF00583">
    <property type="entry name" value="Acetyltransf_1"/>
    <property type="match status" value="1"/>
</dbReference>
<dbReference type="InterPro" id="IPR000182">
    <property type="entry name" value="GNAT_dom"/>
</dbReference>
<feature type="region of interest" description="Disordered" evidence="1">
    <location>
        <begin position="122"/>
        <end position="144"/>
    </location>
</feature>
<name>F0RJ38_DEIPM</name>
<dbReference type="Gene3D" id="3.40.630.30">
    <property type="match status" value="1"/>
</dbReference>
<reference evidence="3 4" key="2">
    <citation type="journal article" date="2012" name="Stand. Genomic Sci.">
        <title>Complete genome sequence of the orange-red pigmented, radioresistant Deinococcus proteolyticus type strain (MRP(T)).</title>
        <authorList>
            <person name="Copeland A."/>
            <person name="Zeytun A."/>
            <person name="Yassawong M."/>
            <person name="Nolan M."/>
            <person name="Lucas S."/>
            <person name="Hammon N."/>
            <person name="Deshpande S."/>
            <person name="Cheng J.F."/>
            <person name="Han C."/>
            <person name="Tapia R."/>
            <person name="Goodwin L.A."/>
            <person name="Pitluck S."/>
            <person name="Mavromatis K."/>
            <person name="Liolios K."/>
            <person name="Pagani I."/>
            <person name="Ivanova N."/>
            <person name="Mikhailova N."/>
            <person name="Pati A."/>
            <person name="Chen A."/>
            <person name="Palaniappan K."/>
            <person name="Land M."/>
            <person name="Hauser L."/>
            <person name="Jeffries C.D."/>
            <person name="Brambilla E.M."/>
            <person name="Rohde M."/>
            <person name="Sikorski J."/>
            <person name="Pukall R."/>
            <person name="Goker M."/>
            <person name="Detter J.C."/>
            <person name="Woyke T."/>
            <person name="Bristow J."/>
            <person name="Eisen J.A."/>
            <person name="Markowitz V."/>
            <person name="Hugenholtz P."/>
            <person name="Kyrpides N.C."/>
            <person name="Klenk H.P."/>
            <person name="Lapidus A."/>
        </authorList>
    </citation>
    <scope>NUCLEOTIDE SEQUENCE [LARGE SCALE GENOMIC DNA]</scope>
    <source>
        <strain evidence="4">ATCC 35074 / DSM 20540 / JCM 6276 / NBRC 101906 / NCIMB 13154 / VKM Ac-1939 / CCM 2703 / MRP</strain>
    </source>
</reference>
<gene>
    <name evidence="3" type="ordered locus">Deipr_0273</name>
</gene>
<dbReference type="RefSeq" id="WP_013614055.1">
    <property type="nucleotide sequence ID" value="NC_015161.1"/>
</dbReference>
<dbReference type="PROSITE" id="PS51186">
    <property type="entry name" value="GNAT"/>
    <property type="match status" value="1"/>
</dbReference>
<evidence type="ECO:0000313" key="3">
    <source>
        <dbReference type="EMBL" id="ADY25446.1"/>
    </source>
</evidence>
<dbReference type="KEGG" id="dpt:Deipr_0273"/>
<protein>
    <submittedName>
        <fullName evidence="3">GCN5-related N-acetyltransferase</fullName>
    </submittedName>
</protein>
<keyword evidence="3" id="KW-0808">Transferase</keyword>
<dbReference type="GO" id="GO:0016747">
    <property type="term" value="F:acyltransferase activity, transferring groups other than amino-acyl groups"/>
    <property type="evidence" value="ECO:0007669"/>
    <property type="project" value="InterPro"/>
</dbReference>
<reference evidence="4" key="1">
    <citation type="submission" date="2011-02" db="EMBL/GenBank/DDBJ databases">
        <title>The complete sequence of chromosome of Deinococcus proteolyticus DSM 20540.</title>
        <authorList>
            <consortium name="US DOE Joint Genome Institute (JGI-PGF)"/>
            <person name="Lucas S."/>
            <person name="Copeland A."/>
            <person name="Lapidus A."/>
            <person name="Bruce D."/>
            <person name="Goodwin L."/>
            <person name="Pitluck S."/>
            <person name="Kyrpides N."/>
            <person name="Mavromatis K."/>
            <person name="Pagani I."/>
            <person name="Ivanova N."/>
            <person name="Ovchinnikova G."/>
            <person name="Zeytun A."/>
            <person name="Detter J.C."/>
            <person name="Han C."/>
            <person name="Land M."/>
            <person name="Hauser L."/>
            <person name="Markowitz V."/>
            <person name="Cheng J.-F."/>
            <person name="Hugenholtz P."/>
            <person name="Woyke T."/>
            <person name="Wu D."/>
            <person name="Pukall R."/>
            <person name="Steenblock K."/>
            <person name="Brambilla E."/>
            <person name="Klenk H.-P."/>
            <person name="Eisen J.A."/>
        </authorList>
    </citation>
    <scope>NUCLEOTIDE SEQUENCE [LARGE SCALE GENOMIC DNA]</scope>
    <source>
        <strain evidence="4">ATCC 35074 / DSM 20540 / JCM 6276 / NBRC 101906 / NCIMB 13154 / VKM Ac-1939 / CCM 2703 / MRP</strain>
    </source>
</reference>
<dbReference type="EMBL" id="CP002536">
    <property type="protein sequence ID" value="ADY25446.1"/>
    <property type="molecule type" value="Genomic_DNA"/>
</dbReference>